<dbReference type="PANTHER" id="PTHR33695">
    <property type="entry name" value="LIPOPROTEIN SIGNAL PEPTIDASE"/>
    <property type="match status" value="1"/>
</dbReference>
<feature type="transmembrane region" description="Helical" evidence="9">
    <location>
        <begin position="107"/>
        <end position="124"/>
    </location>
</feature>
<evidence type="ECO:0000256" key="1">
    <source>
        <dbReference type="ARBA" id="ARBA00006139"/>
    </source>
</evidence>
<dbReference type="Pfam" id="PF01252">
    <property type="entry name" value="Peptidase_A8"/>
    <property type="match status" value="1"/>
</dbReference>
<gene>
    <name evidence="9" type="primary">lspA</name>
    <name evidence="10" type="ORF">H1W00_11790</name>
</gene>
<dbReference type="Proteomes" id="UP000550354">
    <property type="component" value="Unassembled WGS sequence"/>
</dbReference>
<comment type="caution">
    <text evidence="10">The sequence shown here is derived from an EMBL/GenBank/DDBJ whole genome shotgun (WGS) entry which is preliminary data.</text>
</comment>
<dbReference type="GO" id="GO:0004190">
    <property type="term" value="F:aspartic-type endopeptidase activity"/>
    <property type="evidence" value="ECO:0007669"/>
    <property type="project" value="UniProtKB-UniRule"/>
</dbReference>
<evidence type="ECO:0000256" key="2">
    <source>
        <dbReference type="ARBA" id="ARBA00022475"/>
    </source>
</evidence>
<feature type="active site" evidence="9">
    <location>
        <position position="141"/>
    </location>
</feature>
<dbReference type="EC" id="3.4.23.36" evidence="9"/>
<keyword evidence="7 9" id="KW-1133">Transmembrane helix</keyword>
<comment type="function">
    <text evidence="9">This protein specifically catalyzes the removal of signal peptides from prolipoproteins.</text>
</comment>
<dbReference type="AlphaFoldDB" id="A0A838XJH9"/>
<evidence type="ECO:0000256" key="4">
    <source>
        <dbReference type="ARBA" id="ARBA00022692"/>
    </source>
</evidence>
<feature type="transmembrane region" description="Helical" evidence="9">
    <location>
        <begin position="81"/>
        <end position="100"/>
    </location>
</feature>
<comment type="catalytic activity">
    <reaction evidence="9">
        <text>Release of signal peptides from bacterial membrane prolipoproteins. Hydrolyzes -Xaa-Yaa-Zaa-|-(S,diacylglyceryl)Cys-, in which Xaa is hydrophobic (preferably Leu), and Yaa (Ala or Ser) and Zaa (Gly or Ala) have small, neutral side chains.</text>
        <dbReference type="EC" id="3.4.23.36"/>
    </reaction>
</comment>
<comment type="subcellular location">
    <subcellularLocation>
        <location evidence="9">Cell membrane</location>
        <topology evidence="9">Multi-pass membrane protein</topology>
    </subcellularLocation>
</comment>
<dbReference type="UniPathway" id="UPA00665"/>
<proteinExistence type="inferred from homology"/>
<keyword evidence="3 9" id="KW-0645">Protease</keyword>
<dbReference type="GO" id="GO:0005886">
    <property type="term" value="C:plasma membrane"/>
    <property type="evidence" value="ECO:0007669"/>
    <property type="project" value="UniProtKB-SubCell"/>
</dbReference>
<evidence type="ECO:0000256" key="8">
    <source>
        <dbReference type="ARBA" id="ARBA00023136"/>
    </source>
</evidence>
<feature type="active site" evidence="9">
    <location>
        <position position="155"/>
    </location>
</feature>
<feature type="transmembrane region" description="Helical" evidence="9">
    <location>
        <begin position="144"/>
        <end position="170"/>
    </location>
</feature>
<evidence type="ECO:0000256" key="9">
    <source>
        <dbReference type="HAMAP-Rule" id="MF_00161"/>
    </source>
</evidence>
<keyword evidence="2 9" id="KW-1003">Cell membrane</keyword>
<dbReference type="PANTHER" id="PTHR33695:SF1">
    <property type="entry name" value="LIPOPROTEIN SIGNAL PEPTIDASE"/>
    <property type="match status" value="1"/>
</dbReference>
<evidence type="ECO:0000256" key="5">
    <source>
        <dbReference type="ARBA" id="ARBA00022750"/>
    </source>
</evidence>
<evidence type="ECO:0000256" key="6">
    <source>
        <dbReference type="ARBA" id="ARBA00022801"/>
    </source>
</evidence>
<keyword evidence="5 9" id="KW-0064">Aspartyl protease</keyword>
<name>A0A838XJH9_9ACTN</name>
<dbReference type="EMBL" id="JACEOG010000001">
    <property type="protein sequence ID" value="MBA4609161.1"/>
    <property type="molecule type" value="Genomic_DNA"/>
</dbReference>
<comment type="pathway">
    <text evidence="9">Protein modification; lipoprotein biosynthesis (signal peptide cleavage).</text>
</comment>
<keyword evidence="8 9" id="KW-0472">Membrane</keyword>
<evidence type="ECO:0000313" key="11">
    <source>
        <dbReference type="Proteomes" id="UP000550354"/>
    </source>
</evidence>
<comment type="similarity">
    <text evidence="1 9">Belongs to the peptidase A8 family.</text>
</comment>
<keyword evidence="11" id="KW-1185">Reference proteome</keyword>
<keyword evidence="6 9" id="KW-0378">Hydrolase</keyword>
<dbReference type="GO" id="GO:0006508">
    <property type="term" value="P:proteolysis"/>
    <property type="evidence" value="ECO:0007669"/>
    <property type="project" value="UniProtKB-KW"/>
</dbReference>
<evidence type="ECO:0000256" key="3">
    <source>
        <dbReference type="ARBA" id="ARBA00022670"/>
    </source>
</evidence>
<organism evidence="10 11">
    <name type="scientific">Aeromicrobium phoceense</name>
    <dbReference type="NCBI Taxonomy" id="2754045"/>
    <lineage>
        <taxon>Bacteria</taxon>
        <taxon>Bacillati</taxon>
        <taxon>Actinomycetota</taxon>
        <taxon>Actinomycetes</taxon>
        <taxon>Propionibacteriales</taxon>
        <taxon>Nocardioidaceae</taxon>
        <taxon>Aeromicrobium</taxon>
    </lineage>
</organism>
<evidence type="ECO:0000313" key="10">
    <source>
        <dbReference type="EMBL" id="MBA4609161.1"/>
    </source>
</evidence>
<dbReference type="HAMAP" id="MF_00161">
    <property type="entry name" value="LspA"/>
    <property type="match status" value="1"/>
</dbReference>
<keyword evidence="4 9" id="KW-0812">Transmembrane</keyword>
<dbReference type="InterPro" id="IPR001872">
    <property type="entry name" value="Peptidase_A8"/>
</dbReference>
<evidence type="ECO:0000256" key="7">
    <source>
        <dbReference type="ARBA" id="ARBA00022989"/>
    </source>
</evidence>
<reference evidence="10 11" key="1">
    <citation type="submission" date="2020-07" db="EMBL/GenBank/DDBJ databases">
        <title>Draft genome and description of Aeromicrobium phoceense strain Marseille-Q0843 isolated from healthy skin swab.</title>
        <authorList>
            <person name="Boxberger M."/>
            <person name="La Scola B."/>
        </authorList>
    </citation>
    <scope>NUCLEOTIDE SEQUENCE [LARGE SCALE GENOMIC DNA]</scope>
    <source>
        <strain evidence="10 11">Marseille-Q0843</strain>
    </source>
</reference>
<feature type="transmembrane region" description="Helical" evidence="9">
    <location>
        <begin position="21"/>
        <end position="39"/>
    </location>
</feature>
<protein>
    <recommendedName>
        <fullName evidence="9">Lipoprotein signal peptidase</fullName>
        <ecNumber evidence="9">3.4.23.36</ecNumber>
    </recommendedName>
    <alternativeName>
        <fullName evidence="9">Prolipoprotein signal peptidase</fullName>
    </alternativeName>
    <alternativeName>
        <fullName evidence="9">Signal peptidase II</fullName>
        <shortName evidence="9">SPase II</shortName>
    </alternativeName>
</protein>
<accession>A0A838XJH9</accession>
<sequence>MTRRPRARANQDSAEGVRRGGRWRFAVTALLLGGLVVLVDQWTKSWAESTLIEGERTPLVGSLFGLQLAYNPGAAFSFGEGFTWVFALVSVAAVVVATVFAFRVRQLGWTLVVGALGGAAASHASDRLFREPGFGRGHVVDFLAYGNLFIGNFADFVIVTGAVAGALLMWREERAREQASTTTILRRRIAENLPPEDDTR</sequence>